<reference evidence="10 11" key="1">
    <citation type="submission" date="2019-01" db="EMBL/GenBank/DDBJ databases">
        <title>Pseudolysobacter antarctica gen. nov., sp. nov., isolated from Fildes Peninsula, Antarctica.</title>
        <authorList>
            <person name="Wei Z."/>
            <person name="Peng F."/>
        </authorList>
    </citation>
    <scope>NUCLEOTIDE SEQUENCE [LARGE SCALE GENOMIC DNA]</scope>
    <source>
        <strain evidence="10 11">AQ6-296</strain>
    </source>
</reference>
<organism evidence="10 11">
    <name type="scientific">Pseudolysobacter antarcticus</name>
    <dbReference type="NCBI Taxonomy" id="2511995"/>
    <lineage>
        <taxon>Bacteria</taxon>
        <taxon>Pseudomonadati</taxon>
        <taxon>Pseudomonadota</taxon>
        <taxon>Gammaproteobacteria</taxon>
        <taxon>Lysobacterales</taxon>
        <taxon>Rhodanobacteraceae</taxon>
        <taxon>Pseudolysobacter</taxon>
    </lineage>
</organism>
<dbReference type="KEGG" id="xbc:ELE36_04385"/>
<evidence type="ECO:0000259" key="9">
    <source>
        <dbReference type="PROSITE" id="PS51007"/>
    </source>
</evidence>
<evidence type="ECO:0000256" key="2">
    <source>
        <dbReference type="ARBA" id="ARBA00022617"/>
    </source>
</evidence>
<evidence type="ECO:0000256" key="6">
    <source>
        <dbReference type="ARBA" id="ARBA00023004"/>
    </source>
</evidence>
<evidence type="ECO:0000256" key="7">
    <source>
        <dbReference type="PROSITE-ProRule" id="PRU00433"/>
    </source>
</evidence>
<gene>
    <name evidence="10" type="ORF">ELE36_04385</name>
</gene>
<keyword evidence="5" id="KW-0560">Oxidoreductase</keyword>
<keyword evidence="11" id="KW-1185">Reference proteome</keyword>
<dbReference type="RefSeq" id="WP_129831932.1">
    <property type="nucleotide sequence ID" value="NZ_CP035704.1"/>
</dbReference>
<dbReference type="InterPro" id="IPR004852">
    <property type="entry name" value="Di-haem_cyt_c_peroxidsae"/>
</dbReference>
<dbReference type="EMBL" id="CP035704">
    <property type="protein sequence ID" value="QBB69673.1"/>
    <property type="molecule type" value="Genomic_DNA"/>
</dbReference>
<proteinExistence type="predicted"/>
<dbReference type="PANTHER" id="PTHR30600:SF10">
    <property type="entry name" value="BLL6722 PROTEIN"/>
    <property type="match status" value="1"/>
</dbReference>
<dbReference type="GO" id="GO:0020037">
    <property type="term" value="F:heme binding"/>
    <property type="evidence" value="ECO:0007669"/>
    <property type="project" value="InterPro"/>
</dbReference>
<feature type="signal peptide" evidence="8">
    <location>
        <begin position="1"/>
        <end position="32"/>
    </location>
</feature>
<evidence type="ECO:0000313" key="11">
    <source>
        <dbReference type="Proteomes" id="UP000291562"/>
    </source>
</evidence>
<evidence type="ECO:0000256" key="3">
    <source>
        <dbReference type="ARBA" id="ARBA00022723"/>
    </source>
</evidence>
<keyword evidence="6 7" id="KW-0408">Iron</keyword>
<dbReference type="Proteomes" id="UP000291562">
    <property type="component" value="Chromosome"/>
</dbReference>
<feature type="domain" description="Cytochrome c" evidence="9">
    <location>
        <begin position="217"/>
        <end position="394"/>
    </location>
</feature>
<dbReference type="PANTHER" id="PTHR30600">
    <property type="entry name" value="CYTOCHROME C PEROXIDASE-RELATED"/>
    <property type="match status" value="1"/>
</dbReference>
<sequence length="412" mass="45108">MHLKSFHHTRALRRAHNIFACCLLAFASIALAQAQSTTPPATPVALGKAIFFDPSLSVSGKMSCATCHDPAHAHAQSNALAVQSGGAFLDVPGFRAVPSLRYLNLGIAFHFESDGTPAGGFNRDGRANSLLEQAERPLLAPHEMANGTHAETVARLANASYADDFRRVFGNNVFDDIDGAFFRMQFALEKYEATDPGFHPFDSKYDYFLAGKVKLSAQELRGFSLFNRPDKGKCLGCHPSTRGSDGSPPVFTDYTYDNLGLPRNTAIAANADAAYYDLGLCGPFRADLADHTDLCGAFKVPTLRNVATRQVFFHNGSFTTLTDAIRFYVRRDTNPEQFYPLDANGVAQKFNDLPVEFHKNVNTSEVPYDRHPGEAPRLNEDEIADLVVFLQTLTDGYDALSNTADPARSLNK</sequence>
<feature type="chain" id="PRO_5019137378" evidence="8">
    <location>
        <begin position="33"/>
        <end position="412"/>
    </location>
</feature>
<dbReference type="InterPro" id="IPR051395">
    <property type="entry name" value="Cytochrome_c_Peroxidase/MauG"/>
</dbReference>
<evidence type="ECO:0000256" key="4">
    <source>
        <dbReference type="ARBA" id="ARBA00022729"/>
    </source>
</evidence>
<keyword evidence="3 7" id="KW-0479">Metal-binding</keyword>
<dbReference type="InterPro" id="IPR036909">
    <property type="entry name" value="Cyt_c-like_dom_sf"/>
</dbReference>
<dbReference type="AlphaFoldDB" id="A0A411HGR4"/>
<keyword evidence="4 8" id="KW-0732">Signal</keyword>
<evidence type="ECO:0000256" key="5">
    <source>
        <dbReference type="ARBA" id="ARBA00023002"/>
    </source>
</evidence>
<evidence type="ECO:0000256" key="8">
    <source>
        <dbReference type="SAM" id="SignalP"/>
    </source>
</evidence>
<evidence type="ECO:0000313" key="10">
    <source>
        <dbReference type="EMBL" id="QBB69673.1"/>
    </source>
</evidence>
<dbReference type="Pfam" id="PF03150">
    <property type="entry name" value="CCP_MauG"/>
    <property type="match status" value="1"/>
</dbReference>
<dbReference type="GO" id="GO:0046872">
    <property type="term" value="F:metal ion binding"/>
    <property type="evidence" value="ECO:0007669"/>
    <property type="project" value="UniProtKB-KW"/>
</dbReference>
<keyword evidence="10" id="KW-0575">Peroxidase</keyword>
<comment type="subcellular location">
    <subcellularLocation>
        <location evidence="1">Cell envelope</location>
    </subcellularLocation>
</comment>
<keyword evidence="2 7" id="KW-0349">Heme</keyword>
<name>A0A411HGR4_9GAMM</name>
<dbReference type="PROSITE" id="PS51007">
    <property type="entry name" value="CYTC"/>
    <property type="match status" value="1"/>
</dbReference>
<accession>A0A411HGR4</accession>
<dbReference type="OrthoDB" id="9805202at2"/>
<dbReference type="GO" id="GO:0030313">
    <property type="term" value="C:cell envelope"/>
    <property type="evidence" value="ECO:0007669"/>
    <property type="project" value="UniProtKB-SubCell"/>
</dbReference>
<dbReference type="SUPFAM" id="SSF46626">
    <property type="entry name" value="Cytochrome c"/>
    <property type="match status" value="2"/>
</dbReference>
<evidence type="ECO:0000256" key="1">
    <source>
        <dbReference type="ARBA" id="ARBA00004196"/>
    </source>
</evidence>
<dbReference type="GO" id="GO:0004130">
    <property type="term" value="F:cytochrome-c peroxidase activity"/>
    <property type="evidence" value="ECO:0007669"/>
    <property type="project" value="TreeGrafter"/>
</dbReference>
<dbReference type="GO" id="GO:0009055">
    <property type="term" value="F:electron transfer activity"/>
    <property type="evidence" value="ECO:0007669"/>
    <property type="project" value="InterPro"/>
</dbReference>
<dbReference type="InterPro" id="IPR009056">
    <property type="entry name" value="Cyt_c-like_dom"/>
</dbReference>
<dbReference type="Gene3D" id="1.10.760.10">
    <property type="entry name" value="Cytochrome c-like domain"/>
    <property type="match status" value="2"/>
</dbReference>
<protein>
    <submittedName>
        <fullName evidence="10">Cytochrome-c peroxidase</fullName>
    </submittedName>
</protein>